<dbReference type="EMBL" id="CACVAU010000052">
    <property type="protein sequence ID" value="CAA6817622.1"/>
    <property type="molecule type" value="Genomic_DNA"/>
</dbReference>
<proteinExistence type="predicted"/>
<evidence type="ECO:0000313" key="1">
    <source>
        <dbReference type="EMBL" id="CAA6817622.1"/>
    </source>
</evidence>
<dbReference type="AlphaFoldDB" id="A0A6S6T9Y4"/>
<gene>
    <name evidence="1" type="ORF">HELGO_WM4790</name>
</gene>
<name>A0A6S6T9Y4_9BACT</name>
<sequence length="326" mass="37862">MKKTIIFILSLFLALLGFELFLKYSPFEYGTSPGEYDKDIGVWHKKNFSGYSISECYKTKYYYDDKGLPKSTKPYDKEKDDIVFLGDSFVEAVMIPNPHIIHNAFAKHLNYKYNVLNYGLSGTSAVQSFMILKKKVNLAKTDYVIEFVELDGDLLEVDYQSHNSMSRPKVYLDFKSLTEYKVIPPRAINLKDKVGDFLGNYQIYFFIKKLIYSLQKKITTPTTKKEVVENLSKNWLYLQASIYQTYLLAKQNNIKFLLIINAKDTKNKDKLTTFLKKENIPFMSIQEVAEEKGIELQTFSCDGHWTKETHNDISKIILESGFIQSK</sequence>
<dbReference type="InterPro" id="IPR036514">
    <property type="entry name" value="SGNH_hydro_sf"/>
</dbReference>
<reference evidence="1" key="1">
    <citation type="submission" date="2020-01" db="EMBL/GenBank/DDBJ databases">
        <authorList>
            <person name="Meier V. D."/>
            <person name="Meier V D."/>
        </authorList>
    </citation>
    <scope>NUCLEOTIDE SEQUENCE</scope>
    <source>
        <strain evidence="1">HLG_WM_MAG_05</strain>
    </source>
</reference>
<accession>A0A6S6T9Y4</accession>
<protein>
    <recommendedName>
        <fullName evidence="2">SGNH hydrolase-type esterase domain-containing protein</fullName>
    </recommendedName>
</protein>
<organism evidence="1">
    <name type="scientific">uncultured Sulfurovum sp</name>
    <dbReference type="NCBI Taxonomy" id="269237"/>
    <lineage>
        <taxon>Bacteria</taxon>
        <taxon>Pseudomonadati</taxon>
        <taxon>Campylobacterota</taxon>
        <taxon>Epsilonproteobacteria</taxon>
        <taxon>Campylobacterales</taxon>
        <taxon>Sulfurovaceae</taxon>
        <taxon>Sulfurovum</taxon>
        <taxon>environmental samples</taxon>
    </lineage>
</organism>
<dbReference type="GO" id="GO:0016788">
    <property type="term" value="F:hydrolase activity, acting on ester bonds"/>
    <property type="evidence" value="ECO:0007669"/>
    <property type="project" value="UniProtKB-ARBA"/>
</dbReference>
<dbReference type="SUPFAM" id="SSF52266">
    <property type="entry name" value="SGNH hydrolase"/>
    <property type="match status" value="1"/>
</dbReference>
<dbReference type="Gene3D" id="3.40.50.1110">
    <property type="entry name" value="SGNH hydrolase"/>
    <property type="match status" value="1"/>
</dbReference>
<evidence type="ECO:0008006" key="2">
    <source>
        <dbReference type="Google" id="ProtNLM"/>
    </source>
</evidence>